<organism evidence="1 2">
    <name type="scientific">Vaccinium darrowii</name>
    <dbReference type="NCBI Taxonomy" id="229202"/>
    <lineage>
        <taxon>Eukaryota</taxon>
        <taxon>Viridiplantae</taxon>
        <taxon>Streptophyta</taxon>
        <taxon>Embryophyta</taxon>
        <taxon>Tracheophyta</taxon>
        <taxon>Spermatophyta</taxon>
        <taxon>Magnoliopsida</taxon>
        <taxon>eudicotyledons</taxon>
        <taxon>Gunneridae</taxon>
        <taxon>Pentapetalae</taxon>
        <taxon>asterids</taxon>
        <taxon>Ericales</taxon>
        <taxon>Ericaceae</taxon>
        <taxon>Vaccinioideae</taxon>
        <taxon>Vaccinieae</taxon>
        <taxon>Vaccinium</taxon>
    </lineage>
</organism>
<gene>
    <name evidence="1" type="ORF">Vadar_003687</name>
</gene>
<keyword evidence="2" id="KW-1185">Reference proteome</keyword>
<comment type="caution">
    <text evidence="1">The sequence shown here is derived from an EMBL/GenBank/DDBJ whole genome shotgun (WGS) entry which is preliminary data.</text>
</comment>
<reference evidence="1 2" key="1">
    <citation type="journal article" date="2021" name="Hortic Res">
        <title>High-quality reference genome and annotation aids understanding of berry development for evergreen blueberry (Vaccinium darrowii).</title>
        <authorList>
            <person name="Yu J."/>
            <person name="Hulse-Kemp A.M."/>
            <person name="Babiker E."/>
            <person name="Staton M."/>
        </authorList>
    </citation>
    <scope>NUCLEOTIDE SEQUENCE [LARGE SCALE GENOMIC DNA]</scope>
    <source>
        <strain evidence="2">cv. NJ 8807/NJ 8810</strain>
        <tissue evidence="1">Young leaf</tissue>
    </source>
</reference>
<proteinExistence type="predicted"/>
<accession>A0ACB7XGA6</accession>
<name>A0ACB7XGA6_9ERIC</name>
<evidence type="ECO:0000313" key="2">
    <source>
        <dbReference type="Proteomes" id="UP000828048"/>
    </source>
</evidence>
<dbReference type="Proteomes" id="UP000828048">
    <property type="component" value="Chromosome 10"/>
</dbReference>
<protein>
    <submittedName>
        <fullName evidence="1">Uncharacterized protein</fullName>
    </submittedName>
</protein>
<sequence length="164" mass="18172">MYSSNQPDYQKSSAYSTPPTSAPPPYARPPYAPEQYGGPSVSIPVMDSQPGPWSTGLCDCCDDIPNSCGASGAVYALIMYLTGHACVYSCFYRSKLRQQYTLHESPCADCCVHFCCETCALCQEYRELKNRGFDMSIGWEGNVEKQRREMAKAPMPQGGMTRDK</sequence>
<dbReference type="EMBL" id="CM037160">
    <property type="protein sequence ID" value="KAH7839401.1"/>
    <property type="molecule type" value="Genomic_DNA"/>
</dbReference>
<evidence type="ECO:0000313" key="1">
    <source>
        <dbReference type="EMBL" id="KAH7839401.1"/>
    </source>
</evidence>